<dbReference type="PROSITE" id="PS51296">
    <property type="entry name" value="RIESKE"/>
    <property type="match status" value="1"/>
</dbReference>
<protein>
    <recommendedName>
        <fullName evidence="2">Cytochrome bc1 complex Rieske iron-sulfur subunit</fullName>
    </recommendedName>
    <alternativeName>
        <fullName evidence="8">Cytochrome bc1 reductase complex subunit QcrA</fullName>
    </alternativeName>
</protein>
<keyword evidence="12" id="KW-1185">Reference proteome</keyword>
<reference evidence="12" key="1">
    <citation type="journal article" date="2019" name="Int. J. Syst. Evol. Microbiol.">
        <title>The Global Catalogue of Microorganisms (GCM) 10K type strain sequencing project: providing services to taxonomists for standard genome sequencing and annotation.</title>
        <authorList>
            <consortium name="The Broad Institute Genomics Platform"/>
            <consortium name="The Broad Institute Genome Sequencing Center for Infectious Disease"/>
            <person name="Wu L."/>
            <person name="Ma J."/>
        </authorList>
    </citation>
    <scope>NUCLEOTIDE SEQUENCE [LARGE SCALE GENOMIC DNA]</scope>
    <source>
        <strain evidence="12">JCM 16929</strain>
    </source>
</reference>
<dbReference type="InterPro" id="IPR017941">
    <property type="entry name" value="Rieske_2Fe-2S"/>
</dbReference>
<dbReference type="Proteomes" id="UP001501490">
    <property type="component" value="Unassembled WGS sequence"/>
</dbReference>
<dbReference type="Pfam" id="PF00355">
    <property type="entry name" value="Rieske"/>
    <property type="match status" value="1"/>
</dbReference>
<dbReference type="EMBL" id="BAABAB010000025">
    <property type="protein sequence ID" value="GAA3629358.1"/>
    <property type="molecule type" value="Genomic_DNA"/>
</dbReference>
<keyword evidence="7" id="KW-1015">Disulfide bond</keyword>
<dbReference type="InterPro" id="IPR005805">
    <property type="entry name" value="Rieske_Fe-S_prot_C"/>
</dbReference>
<dbReference type="CDD" id="cd03467">
    <property type="entry name" value="Rieske"/>
    <property type="match status" value="1"/>
</dbReference>
<dbReference type="PANTHER" id="PTHR10134">
    <property type="entry name" value="CYTOCHROME B-C1 COMPLEX SUBUNIT RIESKE, MITOCHONDRIAL"/>
    <property type="match status" value="1"/>
</dbReference>
<name>A0ABP7AD43_9ACTN</name>
<comment type="function">
    <text evidence="1">Iron-sulfur subunit of the cytochrome bc1 complex, an essential component of the respiratory electron transport chain required for ATP synthesis. The bc1 complex catalyzes the oxidation of menaquinol and the reduction of cytochrome c in the respiratory chain. The bc1 complex operates through a Q-cycle mechanism that couples electron transfer to generation of the proton gradient that drives ATP synthesis.</text>
</comment>
<dbReference type="InterPro" id="IPR014349">
    <property type="entry name" value="Rieske_Fe-S_prot"/>
</dbReference>
<evidence type="ECO:0000256" key="9">
    <source>
        <dbReference type="ARBA" id="ARBA00034078"/>
    </source>
</evidence>
<accession>A0ABP7AD43</accession>
<evidence type="ECO:0000313" key="11">
    <source>
        <dbReference type="EMBL" id="GAA3629358.1"/>
    </source>
</evidence>
<evidence type="ECO:0000256" key="3">
    <source>
        <dbReference type="ARBA" id="ARBA00022714"/>
    </source>
</evidence>
<evidence type="ECO:0000256" key="6">
    <source>
        <dbReference type="ARBA" id="ARBA00023014"/>
    </source>
</evidence>
<dbReference type="Gene3D" id="2.102.10.10">
    <property type="entry name" value="Rieske [2Fe-2S] iron-sulphur domain"/>
    <property type="match status" value="1"/>
</dbReference>
<organism evidence="11 12">
    <name type="scientific">Microlunatus ginsengisoli</name>
    <dbReference type="NCBI Taxonomy" id="363863"/>
    <lineage>
        <taxon>Bacteria</taxon>
        <taxon>Bacillati</taxon>
        <taxon>Actinomycetota</taxon>
        <taxon>Actinomycetes</taxon>
        <taxon>Propionibacteriales</taxon>
        <taxon>Propionibacteriaceae</taxon>
        <taxon>Microlunatus</taxon>
    </lineage>
</organism>
<feature type="domain" description="Rieske" evidence="10">
    <location>
        <begin position="49"/>
        <end position="140"/>
    </location>
</feature>
<keyword evidence="4" id="KW-0479">Metal-binding</keyword>
<gene>
    <name evidence="11" type="ORF">GCM10022236_34550</name>
</gene>
<evidence type="ECO:0000256" key="5">
    <source>
        <dbReference type="ARBA" id="ARBA00023004"/>
    </source>
</evidence>
<dbReference type="RefSeq" id="WP_344806835.1">
    <property type="nucleotide sequence ID" value="NZ_BAABAB010000025.1"/>
</dbReference>
<keyword evidence="5" id="KW-0408">Iron</keyword>
<comment type="cofactor">
    <cofactor evidence="9">
        <name>[2Fe-2S] cluster</name>
        <dbReference type="ChEBI" id="CHEBI:190135"/>
    </cofactor>
</comment>
<proteinExistence type="predicted"/>
<evidence type="ECO:0000256" key="1">
    <source>
        <dbReference type="ARBA" id="ARBA00002494"/>
    </source>
</evidence>
<evidence type="ECO:0000256" key="8">
    <source>
        <dbReference type="ARBA" id="ARBA00029586"/>
    </source>
</evidence>
<evidence type="ECO:0000256" key="2">
    <source>
        <dbReference type="ARBA" id="ARBA00015816"/>
    </source>
</evidence>
<keyword evidence="3" id="KW-0001">2Fe-2S</keyword>
<dbReference type="InterPro" id="IPR036922">
    <property type="entry name" value="Rieske_2Fe-2S_sf"/>
</dbReference>
<comment type="caution">
    <text evidence="11">The sequence shown here is derived from an EMBL/GenBank/DDBJ whole genome shotgun (WGS) entry which is preliminary data.</text>
</comment>
<keyword evidence="6" id="KW-0411">Iron-sulfur</keyword>
<dbReference type="SUPFAM" id="SSF50022">
    <property type="entry name" value="ISP domain"/>
    <property type="match status" value="1"/>
</dbReference>
<evidence type="ECO:0000256" key="4">
    <source>
        <dbReference type="ARBA" id="ARBA00022723"/>
    </source>
</evidence>
<sequence>MDSTLGDTRLSRRGALIGGAACTLAACGLAGCASYGPEAEPSGGAPTGGLTAPTAEIPVGGGKIFDQQKVVVTQPAAGQFKAFSAICTHQGCTVGTVATTIDCPCHGSKFSITDGSVVNGPATAPLPALTAKVQGSDVVVS</sequence>
<dbReference type="PRINTS" id="PR00162">
    <property type="entry name" value="RIESKE"/>
</dbReference>
<evidence type="ECO:0000313" key="12">
    <source>
        <dbReference type="Proteomes" id="UP001501490"/>
    </source>
</evidence>
<evidence type="ECO:0000259" key="10">
    <source>
        <dbReference type="PROSITE" id="PS51296"/>
    </source>
</evidence>
<evidence type="ECO:0000256" key="7">
    <source>
        <dbReference type="ARBA" id="ARBA00023157"/>
    </source>
</evidence>